<keyword evidence="4" id="KW-1185">Reference proteome</keyword>
<dbReference type="InterPro" id="IPR050469">
    <property type="entry name" value="Diguanylate_Cyclase"/>
</dbReference>
<dbReference type="EMBL" id="CP009286">
    <property type="protein sequence ID" value="AIQ66098.1"/>
    <property type="molecule type" value="Genomic_DNA"/>
</dbReference>
<dbReference type="AlphaFoldDB" id="A0A089M3L5"/>
<proteinExistence type="predicted"/>
<gene>
    <name evidence="3" type="ORF">PSTEL_26270</name>
</gene>
<feature type="transmembrane region" description="Helical" evidence="1">
    <location>
        <begin position="30"/>
        <end position="50"/>
    </location>
</feature>
<accession>A0A089M3L5</accession>
<keyword evidence="1" id="KW-1133">Transmembrane helix</keyword>
<dbReference type="GO" id="GO:0043709">
    <property type="term" value="P:cell adhesion involved in single-species biofilm formation"/>
    <property type="evidence" value="ECO:0007669"/>
    <property type="project" value="TreeGrafter"/>
</dbReference>
<protein>
    <recommendedName>
        <fullName evidence="2">GGDEF domain-containing protein</fullName>
    </recommendedName>
</protein>
<dbReference type="PANTHER" id="PTHR45138">
    <property type="entry name" value="REGULATORY COMPONENTS OF SENSORY TRANSDUCTION SYSTEM"/>
    <property type="match status" value="1"/>
</dbReference>
<dbReference type="GO" id="GO:0005886">
    <property type="term" value="C:plasma membrane"/>
    <property type="evidence" value="ECO:0007669"/>
    <property type="project" value="TreeGrafter"/>
</dbReference>
<dbReference type="GO" id="GO:1902201">
    <property type="term" value="P:negative regulation of bacterial-type flagellum-dependent cell motility"/>
    <property type="evidence" value="ECO:0007669"/>
    <property type="project" value="TreeGrafter"/>
</dbReference>
<reference evidence="3 4" key="1">
    <citation type="submission" date="2014-08" db="EMBL/GenBank/DDBJ databases">
        <title>Comparative genomics of the Paenibacillus odorifer group.</title>
        <authorList>
            <person name="den Bakker H.C."/>
            <person name="Tsai Y.-C."/>
            <person name="Martin N."/>
            <person name="Korlach J."/>
            <person name="Wiedmann M."/>
        </authorList>
    </citation>
    <scope>NUCLEOTIDE SEQUENCE [LARGE SCALE GENOMIC DNA]</scope>
    <source>
        <strain evidence="3 4">DSM 14472</strain>
    </source>
</reference>
<feature type="transmembrane region" description="Helical" evidence="1">
    <location>
        <begin position="207"/>
        <end position="225"/>
    </location>
</feature>
<feature type="transmembrane region" description="Helical" evidence="1">
    <location>
        <begin position="71"/>
        <end position="93"/>
    </location>
</feature>
<dbReference type="KEGG" id="pste:PSTEL_26270"/>
<dbReference type="STRING" id="169760.PSTEL_26270"/>
<feature type="domain" description="GGDEF" evidence="2">
    <location>
        <begin position="270"/>
        <end position="408"/>
    </location>
</feature>
<dbReference type="Gene3D" id="3.30.70.270">
    <property type="match status" value="1"/>
</dbReference>
<dbReference type="CDD" id="cd01949">
    <property type="entry name" value="GGDEF"/>
    <property type="match status" value="1"/>
</dbReference>
<keyword evidence="1" id="KW-0812">Transmembrane</keyword>
<feature type="transmembrane region" description="Helical" evidence="1">
    <location>
        <begin position="141"/>
        <end position="162"/>
    </location>
</feature>
<dbReference type="SMART" id="SM00267">
    <property type="entry name" value="GGDEF"/>
    <property type="match status" value="1"/>
</dbReference>
<dbReference type="InterPro" id="IPR029787">
    <property type="entry name" value="Nucleotide_cyclase"/>
</dbReference>
<evidence type="ECO:0000256" key="1">
    <source>
        <dbReference type="SAM" id="Phobius"/>
    </source>
</evidence>
<feature type="transmembrane region" description="Helical" evidence="1">
    <location>
        <begin position="113"/>
        <end position="134"/>
    </location>
</feature>
<name>A0A089M3L5_9BACL</name>
<dbReference type="PANTHER" id="PTHR45138:SF9">
    <property type="entry name" value="DIGUANYLATE CYCLASE DGCM-RELATED"/>
    <property type="match status" value="1"/>
</dbReference>
<dbReference type="PROSITE" id="PS50887">
    <property type="entry name" value="GGDEF"/>
    <property type="match status" value="1"/>
</dbReference>
<feature type="transmembrane region" description="Helical" evidence="1">
    <location>
        <begin position="7"/>
        <end position="24"/>
    </location>
</feature>
<evidence type="ECO:0000313" key="4">
    <source>
        <dbReference type="Proteomes" id="UP000029507"/>
    </source>
</evidence>
<dbReference type="HOGENOM" id="CLU_663350_0_0_9"/>
<dbReference type="NCBIfam" id="TIGR00254">
    <property type="entry name" value="GGDEF"/>
    <property type="match status" value="1"/>
</dbReference>
<dbReference type="InterPro" id="IPR000160">
    <property type="entry name" value="GGDEF_dom"/>
</dbReference>
<evidence type="ECO:0000313" key="3">
    <source>
        <dbReference type="EMBL" id="AIQ66098.1"/>
    </source>
</evidence>
<dbReference type="SUPFAM" id="SSF55073">
    <property type="entry name" value="Nucleotide cyclase"/>
    <property type="match status" value="1"/>
</dbReference>
<dbReference type="GO" id="GO:0052621">
    <property type="term" value="F:diguanylate cyclase activity"/>
    <property type="evidence" value="ECO:0007669"/>
    <property type="project" value="TreeGrafter"/>
</dbReference>
<keyword evidence="1" id="KW-0472">Membrane</keyword>
<organism evidence="3 4">
    <name type="scientific">Paenibacillus stellifer</name>
    <dbReference type="NCBI Taxonomy" id="169760"/>
    <lineage>
        <taxon>Bacteria</taxon>
        <taxon>Bacillati</taxon>
        <taxon>Bacillota</taxon>
        <taxon>Bacilli</taxon>
        <taxon>Bacillales</taxon>
        <taxon>Paenibacillaceae</taxon>
        <taxon>Paenibacillus</taxon>
    </lineage>
</organism>
<evidence type="ECO:0000259" key="2">
    <source>
        <dbReference type="PROSITE" id="PS50887"/>
    </source>
</evidence>
<dbReference type="InterPro" id="IPR043128">
    <property type="entry name" value="Rev_trsase/Diguanyl_cyclase"/>
</dbReference>
<sequence>MKLKARFFDFFLFFSSLFIAIYSAPLTVPVSSYLIALLMFWLFSTVYYRFKIITRSGTTAIEYGISYTWSFGVFTGPLGVFIFEFLYALTIYLYKKRTKKADPHEGLDMLYNIGSYALNGSICYFLFHWLYPFLEPYAFGYWLLMPLLTVLATLLANINLIITFSLSGEEDMIRNAKNMLKYGNLLDIGKVAITNTMLLFCLMERQWGMLLSLFLLNYVVSLSFYSKSQSIQDKHERDKFEQMAYRDFLTGAYNRAFMDQKMDELDRSDEIIGLVVMDIDNFKKINDSYNHTVGDGIIRHFANTLFSRLGPQDFLFRSGGEEFTVILRNRTYGQCMDWAEITLGSLENTLVDVEYGDRSIRVGYTASAGLYYFPVGKPDLMEKGYVQADHLLLKSKRLGRNRVSSQNAFIEEPS</sequence>
<dbReference type="Pfam" id="PF00990">
    <property type="entry name" value="GGDEF"/>
    <property type="match status" value="1"/>
</dbReference>
<dbReference type="Proteomes" id="UP000029507">
    <property type="component" value="Chromosome"/>
</dbReference>